<accession>A0AAP0C249</accession>
<reference evidence="2 3" key="1">
    <citation type="journal article" date="2022" name="Nat. Plants">
        <title>Genomes of leafy and leafless Platanthera orchids illuminate the evolution of mycoheterotrophy.</title>
        <authorList>
            <person name="Li M.H."/>
            <person name="Liu K.W."/>
            <person name="Li Z."/>
            <person name="Lu H.C."/>
            <person name="Ye Q.L."/>
            <person name="Zhang D."/>
            <person name="Wang J.Y."/>
            <person name="Li Y.F."/>
            <person name="Zhong Z.M."/>
            <person name="Liu X."/>
            <person name="Yu X."/>
            <person name="Liu D.K."/>
            <person name="Tu X.D."/>
            <person name="Liu B."/>
            <person name="Hao Y."/>
            <person name="Liao X.Y."/>
            <person name="Jiang Y.T."/>
            <person name="Sun W.H."/>
            <person name="Chen J."/>
            <person name="Chen Y.Q."/>
            <person name="Ai Y."/>
            <person name="Zhai J.W."/>
            <person name="Wu S.S."/>
            <person name="Zhou Z."/>
            <person name="Hsiao Y.Y."/>
            <person name="Wu W.L."/>
            <person name="Chen Y.Y."/>
            <person name="Lin Y.F."/>
            <person name="Hsu J.L."/>
            <person name="Li C.Y."/>
            <person name="Wang Z.W."/>
            <person name="Zhao X."/>
            <person name="Zhong W.Y."/>
            <person name="Ma X.K."/>
            <person name="Ma L."/>
            <person name="Huang J."/>
            <person name="Chen G.Z."/>
            <person name="Huang M.Z."/>
            <person name="Huang L."/>
            <person name="Peng D.H."/>
            <person name="Luo Y.B."/>
            <person name="Zou S.Q."/>
            <person name="Chen S.P."/>
            <person name="Lan S."/>
            <person name="Tsai W.C."/>
            <person name="Van de Peer Y."/>
            <person name="Liu Z.J."/>
        </authorList>
    </citation>
    <scope>NUCLEOTIDE SEQUENCE [LARGE SCALE GENOMIC DNA]</scope>
    <source>
        <strain evidence="2">Lor287</strain>
    </source>
</reference>
<name>A0AAP0C249_9ASPA</name>
<dbReference type="Proteomes" id="UP001418222">
    <property type="component" value="Unassembled WGS sequence"/>
</dbReference>
<sequence>MPNIDSQVNDHTNRGSDQDSHPLKLPIITHNMDVVTQLAVVLVETLQRGSVPPPRTESDSTNVERWLDIFMQSSPPKFAGSTNPLIVEEWLRQIKQIFEGIECPEEKRVTLVEFVLQKDVVAWWNNYMRIHLKEKKASVIAWSEFINGFLSGTGLCQPNKGCRSN</sequence>
<feature type="compositionally biased region" description="Polar residues" evidence="1">
    <location>
        <begin position="1"/>
        <end position="10"/>
    </location>
</feature>
<gene>
    <name evidence="2" type="ORF">KSP39_PZI001269</name>
</gene>
<feature type="compositionally biased region" description="Basic and acidic residues" evidence="1">
    <location>
        <begin position="11"/>
        <end position="22"/>
    </location>
</feature>
<evidence type="ECO:0008006" key="4">
    <source>
        <dbReference type="Google" id="ProtNLM"/>
    </source>
</evidence>
<feature type="region of interest" description="Disordered" evidence="1">
    <location>
        <begin position="1"/>
        <end position="23"/>
    </location>
</feature>
<evidence type="ECO:0000313" key="3">
    <source>
        <dbReference type="Proteomes" id="UP001418222"/>
    </source>
</evidence>
<protein>
    <recommendedName>
        <fullName evidence="4">Retrotransposon gag domain-containing protein</fullName>
    </recommendedName>
</protein>
<dbReference type="AlphaFoldDB" id="A0AAP0C249"/>
<proteinExistence type="predicted"/>
<keyword evidence="3" id="KW-1185">Reference proteome</keyword>
<comment type="caution">
    <text evidence="2">The sequence shown here is derived from an EMBL/GenBank/DDBJ whole genome shotgun (WGS) entry which is preliminary data.</text>
</comment>
<evidence type="ECO:0000256" key="1">
    <source>
        <dbReference type="SAM" id="MobiDB-lite"/>
    </source>
</evidence>
<dbReference type="EMBL" id="JBBWWQ010000001">
    <property type="protein sequence ID" value="KAK8956681.1"/>
    <property type="molecule type" value="Genomic_DNA"/>
</dbReference>
<organism evidence="2 3">
    <name type="scientific">Platanthera zijinensis</name>
    <dbReference type="NCBI Taxonomy" id="2320716"/>
    <lineage>
        <taxon>Eukaryota</taxon>
        <taxon>Viridiplantae</taxon>
        <taxon>Streptophyta</taxon>
        <taxon>Embryophyta</taxon>
        <taxon>Tracheophyta</taxon>
        <taxon>Spermatophyta</taxon>
        <taxon>Magnoliopsida</taxon>
        <taxon>Liliopsida</taxon>
        <taxon>Asparagales</taxon>
        <taxon>Orchidaceae</taxon>
        <taxon>Orchidoideae</taxon>
        <taxon>Orchideae</taxon>
        <taxon>Orchidinae</taxon>
        <taxon>Platanthera</taxon>
    </lineage>
</organism>
<evidence type="ECO:0000313" key="2">
    <source>
        <dbReference type="EMBL" id="KAK8956681.1"/>
    </source>
</evidence>